<sequence length="531" mass="56550">MTAPDGSLPEGAYSGGGGQRGIVSLAAITEESAKLASRSAVYQPYAQVNLNLGDVVNAGVNEFTADLADAVTGATGGLIDLSAWADSLRADAERALTDAVSARQTAQGAQAIAENQTAIIQSTNSNVQVVLDGLPVKPYWESMNLTEEASFPRNALHRACWDLRTTQAAGYTQVDQLFAKLAPTYVPPVNILEGAFIRCLYSGSRKTVTYVPDTVTTPCELYVVLGRMTENGDITIVWVSPNQTPLITASRFERTVELPNEVVFEQGETAFVGIHQRGSGNARPLLGLEAVDIPRPATVWPPQLNAQFSTSALLSPGLTLAAGALSFASRTIPYISLGRADLTGDPIKLMFYEDFDSGVLPTALVRMSTQAATVSNGVFVVSGGNDGIRRYLYAQPLNYDDQRVTGQIRNPTGRVARLMVRSSANNVGYAALTVFSNRIVIDRASGGGETFTALASLDIAVADGDELRFSAIGNVYSVDRRSGVDWIQILSHTDAAGAIPAGPGHRYVGLGNERGFFSNGGGWDYWKAEDL</sequence>
<name>A0A1J0W040_9NOCA</name>
<dbReference type="OrthoDB" id="4553592at2"/>
<dbReference type="KEGG" id="nsl:BOX37_31260"/>
<evidence type="ECO:0000313" key="1">
    <source>
        <dbReference type="EMBL" id="APE37675.1"/>
    </source>
</evidence>
<protein>
    <recommendedName>
        <fullName evidence="3">Minor tail protein</fullName>
    </recommendedName>
</protein>
<gene>
    <name evidence="1" type="ORF">BOX37_31260</name>
</gene>
<keyword evidence="2" id="KW-1185">Reference proteome</keyword>
<proteinExistence type="predicted"/>
<accession>A0A1J0W040</accession>
<dbReference type="EMBL" id="CP018082">
    <property type="protein sequence ID" value="APE37675.1"/>
    <property type="molecule type" value="Genomic_DNA"/>
</dbReference>
<dbReference type="Proteomes" id="UP000183810">
    <property type="component" value="Chromosome"/>
</dbReference>
<evidence type="ECO:0000313" key="2">
    <source>
        <dbReference type="Proteomes" id="UP000183810"/>
    </source>
</evidence>
<dbReference type="RefSeq" id="WP_071930842.1">
    <property type="nucleotide sequence ID" value="NZ_CP018082.1"/>
</dbReference>
<evidence type="ECO:0008006" key="3">
    <source>
        <dbReference type="Google" id="ProtNLM"/>
    </source>
</evidence>
<reference evidence="1" key="1">
    <citation type="submission" date="2016-11" db="EMBL/GenBank/DDBJ databases">
        <authorList>
            <person name="Jaros S."/>
            <person name="Januszkiewicz K."/>
            <person name="Wedrychowicz H."/>
        </authorList>
    </citation>
    <scope>NUCLEOTIDE SEQUENCE [LARGE SCALE GENOMIC DNA]</scope>
    <source>
        <strain evidence="1">Y48</strain>
    </source>
</reference>
<organism evidence="1 2">
    <name type="scientific">Nocardia mangyaensis</name>
    <dbReference type="NCBI Taxonomy" id="2213200"/>
    <lineage>
        <taxon>Bacteria</taxon>
        <taxon>Bacillati</taxon>
        <taxon>Actinomycetota</taxon>
        <taxon>Actinomycetes</taxon>
        <taxon>Mycobacteriales</taxon>
        <taxon>Nocardiaceae</taxon>
        <taxon>Nocardia</taxon>
    </lineage>
</organism>
<dbReference type="AlphaFoldDB" id="A0A1J0W040"/>